<dbReference type="Pfam" id="PF04542">
    <property type="entry name" value="Sigma70_r2"/>
    <property type="match status" value="1"/>
</dbReference>
<evidence type="ECO:0000256" key="5">
    <source>
        <dbReference type="SAM" id="MobiDB-lite"/>
    </source>
</evidence>
<evidence type="ECO:0000313" key="7">
    <source>
        <dbReference type="EMBL" id="RFU17727.1"/>
    </source>
</evidence>
<dbReference type="PANTHER" id="PTHR43133">
    <property type="entry name" value="RNA POLYMERASE ECF-TYPE SIGMA FACTO"/>
    <property type="match status" value="1"/>
</dbReference>
<keyword evidence="2" id="KW-0731">Sigma factor</keyword>
<name>A0A372IS12_9BACT</name>
<feature type="domain" description="RNA polymerase sigma-70 region 2" evidence="6">
    <location>
        <begin position="20"/>
        <end position="86"/>
    </location>
</feature>
<evidence type="ECO:0000259" key="6">
    <source>
        <dbReference type="Pfam" id="PF04542"/>
    </source>
</evidence>
<feature type="region of interest" description="Disordered" evidence="5">
    <location>
        <begin position="272"/>
        <end position="295"/>
    </location>
</feature>
<dbReference type="Proteomes" id="UP000264702">
    <property type="component" value="Unassembled WGS sequence"/>
</dbReference>
<gene>
    <name evidence="7" type="ORF">D0Y96_06280</name>
</gene>
<comment type="caution">
    <text evidence="7">The sequence shown here is derived from an EMBL/GenBank/DDBJ whole genome shotgun (WGS) entry which is preliminary data.</text>
</comment>
<dbReference type="GO" id="GO:0006352">
    <property type="term" value="P:DNA-templated transcription initiation"/>
    <property type="evidence" value="ECO:0007669"/>
    <property type="project" value="InterPro"/>
</dbReference>
<organism evidence="7 8">
    <name type="scientific">Paracidobacterium acidisoli</name>
    <dbReference type="NCBI Taxonomy" id="2303751"/>
    <lineage>
        <taxon>Bacteria</taxon>
        <taxon>Pseudomonadati</taxon>
        <taxon>Acidobacteriota</taxon>
        <taxon>Terriglobia</taxon>
        <taxon>Terriglobales</taxon>
        <taxon>Acidobacteriaceae</taxon>
        <taxon>Paracidobacterium</taxon>
    </lineage>
</organism>
<proteinExistence type="predicted"/>
<evidence type="ECO:0000313" key="8">
    <source>
        <dbReference type="Proteomes" id="UP000264702"/>
    </source>
</evidence>
<accession>A0A372IS12</accession>
<keyword evidence="1" id="KW-0805">Transcription regulation</keyword>
<keyword evidence="4" id="KW-0804">Transcription</keyword>
<keyword evidence="3" id="KW-0238">DNA-binding</keyword>
<dbReference type="AlphaFoldDB" id="A0A372IS12"/>
<dbReference type="GO" id="GO:0003677">
    <property type="term" value="F:DNA binding"/>
    <property type="evidence" value="ECO:0007669"/>
    <property type="project" value="UniProtKB-KW"/>
</dbReference>
<keyword evidence="8" id="KW-1185">Reference proteome</keyword>
<dbReference type="OrthoDB" id="101689at2"/>
<dbReference type="InterPro" id="IPR013325">
    <property type="entry name" value="RNA_pol_sigma_r2"/>
</dbReference>
<evidence type="ECO:0000256" key="2">
    <source>
        <dbReference type="ARBA" id="ARBA00023082"/>
    </source>
</evidence>
<evidence type="ECO:0000256" key="3">
    <source>
        <dbReference type="ARBA" id="ARBA00023125"/>
    </source>
</evidence>
<dbReference type="PANTHER" id="PTHR43133:SF8">
    <property type="entry name" value="RNA POLYMERASE SIGMA FACTOR HI_1459-RELATED"/>
    <property type="match status" value="1"/>
</dbReference>
<dbReference type="InterPro" id="IPR039425">
    <property type="entry name" value="RNA_pol_sigma-70-like"/>
</dbReference>
<dbReference type="RefSeq" id="WP_117298475.1">
    <property type="nucleotide sequence ID" value="NZ_QVQT02000002.1"/>
</dbReference>
<sequence length="929" mass="104821">MHLIKPNREEAVVSLEAIFAARYDWLLRWALQFAEGNRATAEDMVQDTFVRFIVAQPDVKDPENAEPLLYTYLRYVHLAHQRRTRRHLLHHLTIIDFDSIQLAVRENPSTDAIDIQDDLRRVVAYLSWRKETAKSASILILRFLHGYRREEIMQLALISKQAVANGLLLARDETKRYLEDAASMRVLHHPAPPDPLPRQIAVPLEQLLAELRNTIFDACQTCCLPKDELLQQYTNLNPKPLDTVLLAHIVSCRRCLDLVNDFHQIPRIDLRSPDDATASTRRTKSESRKRSGKNAAEPKIVIRKAYQRLRELYDHRPESISIAVNGHILAARDISSTVNRLEVEVHPETRIEFIEVLSEQGICLLAIPVVSEPPQSEPEIRYEVFLGDACKLELLVKFMGNGPLIEVLYHDESLASEQEPGAEDALISMRQEVVSSPLDRPSLLPKTKWQTRLRRRVRRIFTPSLSPVFTSAVILGVASLVCFGIWWKNRPHITPHEILAQSVKWDHGVPGSSQPGVIYQKIRVRTSTQTVERSIYHDAQGKRRLKPQPITPNLDQLRTKLSGAGVPWDEPLSAGSYQSWHDHQQIRKDQVVRSGENLLTLTTQVEGGDIAQESLTIRESDFHPVGRTIEFRQTGTVEIAELNYDLMPWGEMNDELFEPIGQPLAALHMHAPAIHLPHVLSDLELDEAELATRLVLNQLGADKTERIDLVRSSDGVQVKGIVATTERKNEIESRLRLVPHVIPVIYTFQEFDDHTHGTEGITGIQTASVIADVTPLEKYLLDKGRSREDVRRISVQLFNDAASLTQDGKAIDDLLQRFDQDQRLTPEAHGALTQLLARHQASLLSSLDEEDKLVAELGIPAGDANRAPNDVAGSLRNEAEQNIHLCKELISGNGDSARTADAIVPDLLASVRRLRVAVRQADSNDAQRH</sequence>
<dbReference type="EMBL" id="QVQT01000002">
    <property type="protein sequence ID" value="RFU17727.1"/>
    <property type="molecule type" value="Genomic_DNA"/>
</dbReference>
<dbReference type="SUPFAM" id="SSF88946">
    <property type="entry name" value="Sigma2 domain of RNA polymerase sigma factors"/>
    <property type="match status" value="1"/>
</dbReference>
<dbReference type="Gene3D" id="1.10.1740.10">
    <property type="match status" value="1"/>
</dbReference>
<dbReference type="InterPro" id="IPR007627">
    <property type="entry name" value="RNA_pol_sigma70_r2"/>
</dbReference>
<reference evidence="7 8" key="1">
    <citation type="submission" date="2018-08" db="EMBL/GenBank/DDBJ databases">
        <title>Acidipila sp. 4G-K13, an acidobacterium isolated from forest soil.</title>
        <authorList>
            <person name="Gao Z.-H."/>
            <person name="Qiu L.-H."/>
        </authorList>
    </citation>
    <scope>NUCLEOTIDE SEQUENCE [LARGE SCALE GENOMIC DNA]</scope>
    <source>
        <strain evidence="7 8">4G-K13</strain>
    </source>
</reference>
<evidence type="ECO:0000256" key="4">
    <source>
        <dbReference type="ARBA" id="ARBA00023163"/>
    </source>
</evidence>
<dbReference type="GO" id="GO:0016987">
    <property type="term" value="F:sigma factor activity"/>
    <property type="evidence" value="ECO:0007669"/>
    <property type="project" value="UniProtKB-KW"/>
</dbReference>
<evidence type="ECO:0000256" key="1">
    <source>
        <dbReference type="ARBA" id="ARBA00023015"/>
    </source>
</evidence>
<protein>
    <submittedName>
        <fullName evidence="7">Sigma-70 family RNA polymerase sigma factor</fullName>
    </submittedName>
</protein>